<organism evidence="2 3">
    <name type="scientific">Candidatus Synechococcus spongiarum SP3</name>
    <dbReference type="NCBI Taxonomy" id="1604020"/>
    <lineage>
        <taxon>Bacteria</taxon>
        <taxon>Bacillati</taxon>
        <taxon>Cyanobacteriota</taxon>
        <taxon>Cyanophyceae</taxon>
        <taxon>Synechococcales</taxon>
        <taxon>Synechococcaceae</taxon>
        <taxon>Synechococcus</taxon>
    </lineage>
</organism>
<feature type="transmembrane region" description="Helical" evidence="1">
    <location>
        <begin position="6"/>
        <end position="23"/>
    </location>
</feature>
<keyword evidence="1" id="KW-1133">Transmembrane helix</keyword>
<evidence type="ECO:0000313" key="3">
    <source>
        <dbReference type="Proteomes" id="UP000035067"/>
    </source>
</evidence>
<dbReference type="Proteomes" id="UP000035067">
    <property type="component" value="Unassembled WGS sequence"/>
</dbReference>
<dbReference type="PATRIC" id="fig|1604020.3.peg.2117"/>
<protein>
    <submittedName>
        <fullName evidence="2">Uncharacterized protein</fullName>
    </submittedName>
</protein>
<proteinExistence type="predicted"/>
<keyword evidence="1" id="KW-0812">Transmembrane</keyword>
<dbReference type="AlphaFoldDB" id="A0A0G2HM74"/>
<accession>A0A0G2HM74</accession>
<keyword evidence="1" id="KW-0472">Membrane</keyword>
<evidence type="ECO:0000313" key="2">
    <source>
        <dbReference type="EMBL" id="KKZ12884.1"/>
    </source>
</evidence>
<name>A0A0G2HM74_9SYNE</name>
<reference evidence="2 3" key="1">
    <citation type="submission" date="2015-01" db="EMBL/GenBank/DDBJ databases">
        <title>Lifestyle Evolution in Cyanobacterial Symbionts of Sponges.</title>
        <authorList>
            <person name="Burgsdorf I."/>
            <person name="Slaby B.M."/>
            <person name="Handley K.M."/>
            <person name="Haber M."/>
            <person name="Blom J."/>
            <person name="Marshall C.W."/>
            <person name="Gilbert J.A."/>
            <person name="Hentschel U."/>
            <person name="Steindler L."/>
        </authorList>
    </citation>
    <scope>NUCLEOTIDE SEQUENCE [LARGE SCALE GENOMIC DNA]</scope>
    <source>
        <strain evidence="2">SP3</strain>
    </source>
</reference>
<gene>
    <name evidence="2" type="ORF">TE42_02590</name>
</gene>
<evidence type="ECO:0000256" key="1">
    <source>
        <dbReference type="SAM" id="Phobius"/>
    </source>
</evidence>
<sequence>MRDAVLWLPLLVTFMVLTALGWLERRRQAVFRLWSQGAELARLDVAVAVRLQDGRISWGSVGPKGVELAGDIAVNHLEICELMADRSGDVPLTNEACGPCRLRLVADGQSWDIPFSDAVRARLWVDELMSQVCCQL</sequence>
<dbReference type="EMBL" id="JXQG01000009">
    <property type="protein sequence ID" value="KKZ12884.1"/>
    <property type="molecule type" value="Genomic_DNA"/>
</dbReference>
<comment type="caution">
    <text evidence="2">The sequence shown here is derived from an EMBL/GenBank/DDBJ whole genome shotgun (WGS) entry which is preliminary data.</text>
</comment>